<accession>A0AAD9Z164</accession>
<keyword evidence="7" id="KW-0539">Nucleus</keyword>
<name>A0AAD9Z164_9LECA</name>
<dbReference type="PANTHER" id="PTHR31077">
    <property type="entry name" value="U4/U6.U5 SMALL NUCLEAR RIBONUCLEOPROTEIN 27 KDA PROTEIN"/>
    <property type="match status" value="1"/>
</dbReference>
<organism evidence="10 11">
    <name type="scientific">Lepraria neglecta</name>
    <dbReference type="NCBI Taxonomy" id="209136"/>
    <lineage>
        <taxon>Eukaryota</taxon>
        <taxon>Fungi</taxon>
        <taxon>Dikarya</taxon>
        <taxon>Ascomycota</taxon>
        <taxon>Pezizomycotina</taxon>
        <taxon>Lecanoromycetes</taxon>
        <taxon>OSLEUM clade</taxon>
        <taxon>Lecanoromycetidae</taxon>
        <taxon>Lecanorales</taxon>
        <taxon>Lecanorineae</taxon>
        <taxon>Stereocaulaceae</taxon>
        <taxon>Lepraria</taxon>
    </lineage>
</organism>
<feature type="domain" description="U4/U6.U5 small nuclear ribonucleoprotein 27kDa protein" evidence="9">
    <location>
        <begin position="322"/>
        <end position="374"/>
    </location>
</feature>
<dbReference type="AlphaFoldDB" id="A0AAD9Z164"/>
<comment type="subunit">
    <text evidence="4">Part of a tri-snRNP complex.</text>
</comment>
<feature type="region of interest" description="Disordered" evidence="8">
    <location>
        <begin position="72"/>
        <end position="319"/>
    </location>
</feature>
<feature type="compositionally biased region" description="Basic and acidic residues" evidence="8">
    <location>
        <begin position="120"/>
        <end position="140"/>
    </location>
</feature>
<reference evidence="10" key="1">
    <citation type="submission" date="2022-11" db="EMBL/GenBank/DDBJ databases">
        <title>Chromosomal genome sequence assembly and mating type (MAT) locus characterization of the leprose asexual lichenized fungus Lepraria neglecta (Nyl.) Erichsen.</title>
        <authorList>
            <person name="Allen J.L."/>
            <person name="Pfeffer B."/>
        </authorList>
    </citation>
    <scope>NUCLEOTIDE SEQUENCE</scope>
    <source>
        <strain evidence="10">Allen 5258</strain>
    </source>
</reference>
<evidence type="ECO:0000259" key="9">
    <source>
        <dbReference type="Pfam" id="PF08648"/>
    </source>
</evidence>
<feature type="compositionally biased region" description="Basic and acidic residues" evidence="8">
    <location>
        <begin position="148"/>
        <end position="195"/>
    </location>
</feature>
<dbReference type="GO" id="GO:0071011">
    <property type="term" value="C:precatalytic spliceosome"/>
    <property type="evidence" value="ECO:0007669"/>
    <property type="project" value="TreeGrafter"/>
</dbReference>
<gene>
    <name evidence="10" type="ORF">OEA41_009084</name>
</gene>
<keyword evidence="11" id="KW-1185">Reference proteome</keyword>
<dbReference type="Pfam" id="PF08648">
    <property type="entry name" value="SNRNP27"/>
    <property type="match status" value="1"/>
</dbReference>
<evidence type="ECO:0000256" key="3">
    <source>
        <dbReference type="ARBA" id="ARBA00008218"/>
    </source>
</evidence>
<comment type="caution">
    <text evidence="10">The sequence shown here is derived from an EMBL/GenBank/DDBJ whole genome shotgun (WGS) entry which is preliminary data.</text>
</comment>
<evidence type="ECO:0000256" key="1">
    <source>
        <dbReference type="ARBA" id="ARBA00003632"/>
    </source>
</evidence>
<comment type="function">
    <text evidence="1">May play a role in mRNA splicing.</text>
</comment>
<dbReference type="GO" id="GO:0008380">
    <property type="term" value="P:RNA splicing"/>
    <property type="evidence" value="ECO:0007669"/>
    <property type="project" value="UniProtKB-KW"/>
</dbReference>
<dbReference type="PANTHER" id="PTHR31077:SF1">
    <property type="entry name" value="U4_U6.U5 SMALL NUCLEAR RIBONUCLEOPROTEIN 27 KDA PROTEIN"/>
    <property type="match status" value="1"/>
</dbReference>
<evidence type="ECO:0000256" key="2">
    <source>
        <dbReference type="ARBA" id="ARBA00004123"/>
    </source>
</evidence>
<dbReference type="EMBL" id="JASNWA010000009">
    <property type="protein sequence ID" value="KAK3169700.1"/>
    <property type="molecule type" value="Genomic_DNA"/>
</dbReference>
<protein>
    <recommendedName>
        <fullName evidence="9">U4/U6.U5 small nuclear ribonucleoprotein 27kDa protein domain-containing protein</fullName>
    </recommendedName>
</protein>
<evidence type="ECO:0000256" key="6">
    <source>
        <dbReference type="ARBA" id="ARBA00023187"/>
    </source>
</evidence>
<dbReference type="Proteomes" id="UP001276659">
    <property type="component" value="Unassembled WGS sequence"/>
</dbReference>
<keyword evidence="6" id="KW-0508">mRNA splicing</keyword>
<feature type="compositionally biased region" description="Pro residues" evidence="8">
    <location>
        <begin position="250"/>
        <end position="267"/>
    </location>
</feature>
<evidence type="ECO:0000256" key="8">
    <source>
        <dbReference type="SAM" id="MobiDB-lite"/>
    </source>
</evidence>
<dbReference type="InterPro" id="IPR013957">
    <property type="entry name" value="SNRNP27"/>
</dbReference>
<feature type="compositionally biased region" description="Low complexity" evidence="8">
    <location>
        <begin position="104"/>
        <end position="114"/>
    </location>
</feature>
<evidence type="ECO:0000256" key="5">
    <source>
        <dbReference type="ARBA" id="ARBA00022664"/>
    </source>
</evidence>
<evidence type="ECO:0000256" key="4">
    <source>
        <dbReference type="ARBA" id="ARBA00011825"/>
    </source>
</evidence>
<proteinExistence type="inferred from homology"/>
<keyword evidence="5" id="KW-0507">mRNA processing</keyword>
<comment type="subcellular location">
    <subcellularLocation>
        <location evidence="2">Nucleus</location>
    </subcellularLocation>
</comment>
<evidence type="ECO:0000313" key="10">
    <source>
        <dbReference type="EMBL" id="KAK3169700.1"/>
    </source>
</evidence>
<dbReference type="GO" id="GO:0006397">
    <property type="term" value="P:mRNA processing"/>
    <property type="evidence" value="ECO:0007669"/>
    <property type="project" value="UniProtKB-KW"/>
</dbReference>
<evidence type="ECO:0000256" key="7">
    <source>
        <dbReference type="ARBA" id="ARBA00023242"/>
    </source>
</evidence>
<evidence type="ECO:0000313" key="11">
    <source>
        <dbReference type="Proteomes" id="UP001276659"/>
    </source>
</evidence>
<comment type="similarity">
    <text evidence="3">Belongs to the SNUT3 family.</text>
</comment>
<sequence>MGGCVSVAREAHDGQYQVEEYAKWMKRNRVQRHHRWTLEACPRCGFETTRIAGMKDHESSKLCDKCEKKVRNKATKAGRRMAEPPAKRAKRTDSSAMWERNTSRRSASPRLARPTNGNTDIRDRDRRDNRERHHGRDDKKYRSRSRDRRRERSRSRDRVEKRRDRSYSRERDNRRHRDGERNGGKDRRDRGMSRSKERHRPRRGWCIQLDFSKARQLTTETDEPPSKRPRNRSASPRKDSTATRTRTRTPPRPSKPPRSISPPPKPSTRPGALPTGPRASQKAPPTSKPPLPPSTNGTSKPTNGDEAKAPADDMDVDSDPEVAEMRRAMGFTGFKSTKNTKVKGNNVYGVRKEKKTEYRQYMNRVGGFNRPLSPSR</sequence>